<evidence type="ECO:0000313" key="2">
    <source>
        <dbReference type="EMBL" id="CAD7443599.1"/>
    </source>
</evidence>
<protein>
    <submittedName>
        <fullName evidence="2">Uncharacterized protein</fullName>
    </submittedName>
</protein>
<evidence type="ECO:0000256" key="1">
    <source>
        <dbReference type="SAM" id="MobiDB-lite"/>
    </source>
</evidence>
<feature type="compositionally biased region" description="Acidic residues" evidence="1">
    <location>
        <begin position="133"/>
        <end position="148"/>
    </location>
</feature>
<feature type="region of interest" description="Disordered" evidence="1">
    <location>
        <begin position="95"/>
        <end position="174"/>
    </location>
</feature>
<feature type="compositionally biased region" description="Basic and acidic residues" evidence="1">
    <location>
        <begin position="114"/>
        <end position="124"/>
    </location>
</feature>
<feature type="compositionally biased region" description="Low complexity" evidence="1">
    <location>
        <begin position="152"/>
        <end position="165"/>
    </location>
</feature>
<organism evidence="2">
    <name type="scientific">Timema bartmani</name>
    <dbReference type="NCBI Taxonomy" id="61472"/>
    <lineage>
        <taxon>Eukaryota</taxon>
        <taxon>Metazoa</taxon>
        <taxon>Ecdysozoa</taxon>
        <taxon>Arthropoda</taxon>
        <taxon>Hexapoda</taxon>
        <taxon>Insecta</taxon>
        <taxon>Pterygota</taxon>
        <taxon>Neoptera</taxon>
        <taxon>Polyneoptera</taxon>
        <taxon>Phasmatodea</taxon>
        <taxon>Timematodea</taxon>
        <taxon>Timematoidea</taxon>
        <taxon>Timematidae</taxon>
        <taxon>Timema</taxon>
    </lineage>
</organism>
<reference evidence="2" key="1">
    <citation type="submission" date="2020-11" db="EMBL/GenBank/DDBJ databases">
        <authorList>
            <person name="Tran Van P."/>
        </authorList>
    </citation>
    <scope>NUCLEOTIDE SEQUENCE</scope>
</reference>
<feature type="region of interest" description="Disordered" evidence="1">
    <location>
        <begin position="240"/>
        <end position="294"/>
    </location>
</feature>
<dbReference type="EMBL" id="OD566227">
    <property type="protein sequence ID" value="CAD7443599.1"/>
    <property type="molecule type" value="Genomic_DNA"/>
</dbReference>
<feature type="compositionally biased region" description="Basic and acidic residues" evidence="1">
    <location>
        <begin position="260"/>
        <end position="285"/>
    </location>
</feature>
<proteinExistence type="predicted"/>
<name>A0A7R9I108_9NEOP</name>
<sequence>MFINVVFYSRKTCLSLTLSPTRYSLNLSRRQTFTKHDLSQFQGHDKFLSQLVKTTNCRLNIHRPTVASCHIMVSQVLSHSNVVITDRNYQDCRHRTAGRKHGPRVFSRLKTLSRHSDVERDKPRRSYPKWDSYENEADSDEYDDYGDEVESRINSLSSSPSVLYSQPRDGDSLDSQIPETLDFNYPIMMVDGKHSVETSPNKNSRKGTFCFVTHYNPKENQITKRGFRNKISLKNKLRQNRGHGLSPHLARRRIQIVPAKELDSGEMPDEKDRYVSKREDEERPTQTESIEPLDYSSEQTLESVVARYRPTCTQHGSKHSTTVLFSHLNLLISMCPTNKPGRSISRTVLARQQFDVLAETSRSAYQLTICLHLRPQTRCTYTRPTYSRLKWLRSVGELKSFNRGRGNLYFHEEMSVSKVQVICWTFREDYSCHNVALCLTFLVL</sequence>
<dbReference type="AlphaFoldDB" id="A0A7R9I108"/>
<gene>
    <name evidence="2" type="ORF">TBIB3V08_LOCUS6001</name>
</gene>
<accession>A0A7R9I108</accession>